<dbReference type="PANTHER" id="PTHR30336">
    <property type="entry name" value="INNER MEMBRANE PROTEIN, PROBABLE PERMEASE"/>
    <property type="match status" value="1"/>
</dbReference>
<dbReference type="EMBL" id="RSCM01000017">
    <property type="protein sequence ID" value="RUS93694.1"/>
    <property type="molecule type" value="Genomic_DNA"/>
</dbReference>
<keyword evidence="1" id="KW-0812">Transmembrane</keyword>
<keyword evidence="4" id="KW-1185">Reference proteome</keyword>
<dbReference type="OrthoDB" id="9782395at2"/>
<dbReference type="Proteomes" id="UP000276103">
    <property type="component" value="Unassembled WGS sequence"/>
</dbReference>
<keyword evidence="1" id="KW-1133">Transmembrane helix</keyword>
<evidence type="ECO:0000313" key="4">
    <source>
        <dbReference type="Proteomes" id="UP000276103"/>
    </source>
</evidence>
<evidence type="ECO:0000313" key="3">
    <source>
        <dbReference type="EMBL" id="RUS93694.1"/>
    </source>
</evidence>
<dbReference type="InterPro" id="IPR014729">
    <property type="entry name" value="Rossmann-like_a/b/a_fold"/>
</dbReference>
<dbReference type="Pfam" id="PF02698">
    <property type="entry name" value="DUF218"/>
    <property type="match status" value="1"/>
</dbReference>
<comment type="caution">
    <text evidence="3">The sequence shown here is derived from an EMBL/GenBank/DDBJ whole genome shotgun (WGS) entry which is preliminary data.</text>
</comment>
<accession>A0A3S1CJW2</accession>
<feature type="domain" description="DUF218" evidence="2">
    <location>
        <begin position="56"/>
        <end position="199"/>
    </location>
</feature>
<dbReference type="InterPro" id="IPR051599">
    <property type="entry name" value="Cell_Envelope_Assoc"/>
</dbReference>
<gene>
    <name evidence="3" type="ORF">DSM107003_41950</name>
</gene>
<evidence type="ECO:0000256" key="1">
    <source>
        <dbReference type="SAM" id="Phobius"/>
    </source>
</evidence>
<keyword evidence="1" id="KW-0472">Membrane</keyword>
<evidence type="ECO:0000259" key="2">
    <source>
        <dbReference type="Pfam" id="PF02698"/>
    </source>
</evidence>
<organism evidence="3 4">
    <name type="scientific">Trichormus variabilis SAG 1403-4b</name>
    <dbReference type="NCBI Taxonomy" id="447716"/>
    <lineage>
        <taxon>Bacteria</taxon>
        <taxon>Bacillati</taxon>
        <taxon>Cyanobacteriota</taxon>
        <taxon>Cyanophyceae</taxon>
        <taxon>Nostocales</taxon>
        <taxon>Nostocaceae</taxon>
        <taxon>Trichormus</taxon>
    </lineage>
</organism>
<dbReference type="Gene3D" id="3.40.50.620">
    <property type="entry name" value="HUPs"/>
    <property type="match status" value="1"/>
</dbReference>
<dbReference type="CDD" id="cd06259">
    <property type="entry name" value="YdcF-like"/>
    <property type="match status" value="1"/>
</dbReference>
<feature type="transmembrane region" description="Helical" evidence="1">
    <location>
        <begin position="21"/>
        <end position="46"/>
    </location>
</feature>
<dbReference type="InterPro" id="IPR003848">
    <property type="entry name" value="DUF218"/>
</dbReference>
<sequence>MKRSRKGVKAQRYNQFTKNKLVLVILSLISALLIAIASTATNIYFYGNNYTPIQADAAIVLGAAVWGKQPSPVFRERINHAINLYQNGYVRTLIFTGGVGNGDELAEALVGKLYAVSKGVKSSDILIETTSRTTSQNLQNASELVANHQFKKILIVSDPLHLKRAVLMARNLGLDAQPSPTPTTRYQSLNSQLPFLMRETYFYFVYLLFKI</sequence>
<reference evidence="3 4" key="1">
    <citation type="journal article" date="2019" name="Genome Biol. Evol.">
        <title>Day and night: Metabolic profiles and evolutionary relationships of six axenic non-marine cyanobacteria.</title>
        <authorList>
            <person name="Will S.E."/>
            <person name="Henke P."/>
            <person name="Boedeker C."/>
            <person name="Huang S."/>
            <person name="Brinkmann H."/>
            <person name="Rohde M."/>
            <person name="Jarek M."/>
            <person name="Friedl T."/>
            <person name="Seufert S."/>
            <person name="Schumacher M."/>
            <person name="Overmann J."/>
            <person name="Neumann-Schaal M."/>
            <person name="Petersen J."/>
        </authorList>
    </citation>
    <scope>NUCLEOTIDE SEQUENCE [LARGE SCALE GENOMIC DNA]</scope>
    <source>
        <strain evidence="3 4">SAG 1403-4b</strain>
    </source>
</reference>
<dbReference type="PANTHER" id="PTHR30336:SF20">
    <property type="entry name" value="DUF218 DOMAIN-CONTAINING PROTEIN"/>
    <property type="match status" value="1"/>
</dbReference>
<dbReference type="RefSeq" id="WP_127056018.1">
    <property type="nucleotide sequence ID" value="NZ_RSCM01000017.1"/>
</dbReference>
<dbReference type="AlphaFoldDB" id="A0A3S1CJW2"/>
<proteinExistence type="predicted"/>
<dbReference type="GO" id="GO:0005886">
    <property type="term" value="C:plasma membrane"/>
    <property type="evidence" value="ECO:0007669"/>
    <property type="project" value="TreeGrafter"/>
</dbReference>
<protein>
    <recommendedName>
        <fullName evidence="2">DUF218 domain-containing protein</fullName>
    </recommendedName>
</protein>
<name>A0A3S1CJW2_ANAVA</name>